<evidence type="ECO:0000256" key="2">
    <source>
        <dbReference type="ARBA" id="ARBA00007265"/>
    </source>
</evidence>
<dbReference type="Pfam" id="PF01743">
    <property type="entry name" value="PolyA_pol"/>
    <property type="match status" value="1"/>
</dbReference>
<name>A0AAD4N904_9BILA</name>
<dbReference type="SUPFAM" id="SSF81891">
    <property type="entry name" value="Poly A polymerase C-terminal region-like"/>
    <property type="match status" value="1"/>
</dbReference>
<dbReference type="InterPro" id="IPR002646">
    <property type="entry name" value="PolA_pol_head_dom"/>
</dbReference>
<evidence type="ECO:0000259" key="10">
    <source>
        <dbReference type="Pfam" id="PF01743"/>
    </source>
</evidence>
<dbReference type="Gene3D" id="1.10.3090.10">
    <property type="entry name" value="cca-adding enzyme, domain 2"/>
    <property type="match status" value="1"/>
</dbReference>
<evidence type="ECO:0000313" key="13">
    <source>
        <dbReference type="Proteomes" id="UP001201812"/>
    </source>
</evidence>
<evidence type="ECO:0000256" key="4">
    <source>
        <dbReference type="ARBA" id="ARBA00022694"/>
    </source>
</evidence>
<dbReference type="GO" id="GO:0000166">
    <property type="term" value="F:nucleotide binding"/>
    <property type="evidence" value="ECO:0007669"/>
    <property type="project" value="UniProtKB-KW"/>
</dbReference>
<evidence type="ECO:0000256" key="5">
    <source>
        <dbReference type="ARBA" id="ARBA00022695"/>
    </source>
</evidence>
<dbReference type="PANTHER" id="PTHR46173:SF1">
    <property type="entry name" value="CCA TRNA NUCLEOTIDYLTRANSFERASE 1, MITOCHONDRIAL"/>
    <property type="match status" value="1"/>
</dbReference>
<keyword evidence="3 9" id="KW-0808">Transferase</keyword>
<evidence type="ECO:0000256" key="6">
    <source>
        <dbReference type="ARBA" id="ARBA00022723"/>
    </source>
</evidence>
<dbReference type="SUPFAM" id="SSF81301">
    <property type="entry name" value="Nucleotidyltransferase"/>
    <property type="match status" value="1"/>
</dbReference>
<evidence type="ECO:0000256" key="7">
    <source>
        <dbReference type="ARBA" id="ARBA00022741"/>
    </source>
</evidence>
<dbReference type="GO" id="GO:0016779">
    <property type="term" value="F:nucleotidyltransferase activity"/>
    <property type="evidence" value="ECO:0007669"/>
    <property type="project" value="UniProtKB-KW"/>
</dbReference>
<keyword evidence="9" id="KW-0694">RNA-binding</keyword>
<dbReference type="GO" id="GO:0005739">
    <property type="term" value="C:mitochondrion"/>
    <property type="evidence" value="ECO:0007669"/>
    <property type="project" value="TreeGrafter"/>
</dbReference>
<evidence type="ECO:0000259" key="11">
    <source>
        <dbReference type="Pfam" id="PF12627"/>
    </source>
</evidence>
<protein>
    <submittedName>
        <fullName evidence="12">Poly A polymerase head domain-containing protein</fullName>
    </submittedName>
</protein>
<dbReference type="InterPro" id="IPR050264">
    <property type="entry name" value="Bact_CCA-adding_enz_type3_sf"/>
</dbReference>
<dbReference type="GO" id="GO:0001680">
    <property type="term" value="P:tRNA 3'-terminal CCA addition"/>
    <property type="evidence" value="ECO:0007669"/>
    <property type="project" value="TreeGrafter"/>
</dbReference>
<accession>A0AAD4N904</accession>
<gene>
    <name evidence="12" type="ORF">DdX_05071</name>
</gene>
<proteinExistence type="inferred from homology"/>
<keyword evidence="4" id="KW-0819">tRNA processing</keyword>
<comment type="similarity">
    <text evidence="2 9">Belongs to the tRNA nucleotidyltransferase/poly(A) polymerase family.</text>
</comment>
<evidence type="ECO:0000256" key="1">
    <source>
        <dbReference type="ARBA" id="ARBA00001946"/>
    </source>
</evidence>
<feature type="domain" description="Poly A polymerase head" evidence="10">
    <location>
        <begin position="31"/>
        <end position="153"/>
    </location>
</feature>
<evidence type="ECO:0000256" key="3">
    <source>
        <dbReference type="ARBA" id="ARBA00022679"/>
    </source>
</evidence>
<keyword evidence="7" id="KW-0547">Nucleotide-binding</keyword>
<evidence type="ECO:0000256" key="9">
    <source>
        <dbReference type="RuleBase" id="RU003953"/>
    </source>
</evidence>
<reference evidence="12" key="1">
    <citation type="submission" date="2022-01" db="EMBL/GenBank/DDBJ databases">
        <title>Genome Sequence Resource for Two Populations of Ditylenchus destructor, the Migratory Endoparasitic Phytonematode.</title>
        <authorList>
            <person name="Zhang H."/>
            <person name="Lin R."/>
            <person name="Xie B."/>
        </authorList>
    </citation>
    <scope>NUCLEOTIDE SEQUENCE</scope>
    <source>
        <strain evidence="12">BazhouSP</strain>
    </source>
</reference>
<dbReference type="Proteomes" id="UP001201812">
    <property type="component" value="Unassembled WGS sequence"/>
</dbReference>
<dbReference type="GO" id="GO:0000049">
    <property type="term" value="F:tRNA binding"/>
    <property type="evidence" value="ECO:0007669"/>
    <property type="project" value="TreeGrafter"/>
</dbReference>
<keyword evidence="6" id="KW-0479">Metal-binding</keyword>
<evidence type="ECO:0000313" key="12">
    <source>
        <dbReference type="EMBL" id="KAI1720824.1"/>
    </source>
</evidence>
<keyword evidence="13" id="KW-1185">Reference proteome</keyword>
<organism evidence="12 13">
    <name type="scientific">Ditylenchus destructor</name>
    <dbReference type="NCBI Taxonomy" id="166010"/>
    <lineage>
        <taxon>Eukaryota</taxon>
        <taxon>Metazoa</taxon>
        <taxon>Ecdysozoa</taxon>
        <taxon>Nematoda</taxon>
        <taxon>Chromadorea</taxon>
        <taxon>Rhabditida</taxon>
        <taxon>Tylenchina</taxon>
        <taxon>Tylenchomorpha</taxon>
        <taxon>Sphaerularioidea</taxon>
        <taxon>Anguinidae</taxon>
        <taxon>Anguininae</taxon>
        <taxon>Ditylenchus</taxon>
    </lineage>
</organism>
<keyword evidence="8" id="KW-0460">Magnesium</keyword>
<dbReference type="Gene3D" id="3.30.460.10">
    <property type="entry name" value="Beta Polymerase, domain 2"/>
    <property type="match status" value="1"/>
</dbReference>
<evidence type="ECO:0000256" key="8">
    <source>
        <dbReference type="ARBA" id="ARBA00022842"/>
    </source>
</evidence>
<dbReference type="EMBL" id="JAKKPZ010000005">
    <property type="protein sequence ID" value="KAI1720824.1"/>
    <property type="molecule type" value="Genomic_DNA"/>
</dbReference>
<feature type="domain" description="tRNA nucleotidyltransferase/poly(A) polymerase RNA and SrmB- binding" evidence="11">
    <location>
        <begin position="188"/>
        <end position="236"/>
    </location>
</feature>
<sequence>MKLDSPAFKALFTPEMERLADIFERRGHEIRIAGGSVRDLLMDIKPADVDFATIATPTQMKEMFEAESIRMLNKKGEEHGTITCRINDKENFEVTTLRIDVVCDGRRAEVKFTTDWMEDAYRRDLTVNSLFLGLDGTVYDYTNGIEDIKKRRVAFVGDPVVRLQEDYLRILRYFRFFGRIAKSPTEHEEKTIEAIIKCKDGLKNISGERLWMELHKILVGRFAASVMEVMLTKCGLNSYLALPADANVSEFQRVAETNINPETEKVDAEPSTVLSALFNDASQAQEFQRRMKCSNNERFLIEFIVQHRDQALAHKDDIMFFKLLILDEIFAGNNDIKEFARQRCIELLKYINSKTHIPLIRDWEIDVFPIHGKMLIDAGVKKGPIIRNVMKYLFELWKKSNLTATADELLTHCHDDFELEPEDRSRKPKSHRKRTHS</sequence>
<dbReference type="GO" id="GO:1990180">
    <property type="term" value="P:mitochondrial tRNA 3'-end processing"/>
    <property type="evidence" value="ECO:0007669"/>
    <property type="project" value="TreeGrafter"/>
</dbReference>
<dbReference type="GO" id="GO:0046872">
    <property type="term" value="F:metal ion binding"/>
    <property type="evidence" value="ECO:0007669"/>
    <property type="project" value="UniProtKB-KW"/>
</dbReference>
<dbReference type="Pfam" id="PF12627">
    <property type="entry name" value="PolyA_pol_RNAbd"/>
    <property type="match status" value="1"/>
</dbReference>
<comment type="caution">
    <text evidence="12">The sequence shown here is derived from an EMBL/GenBank/DDBJ whole genome shotgun (WGS) entry which is preliminary data.</text>
</comment>
<dbReference type="AlphaFoldDB" id="A0AAD4N904"/>
<dbReference type="PANTHER" id="PTHR46173">
    <property type="entry name" value="CCA TRNA NUCLEOTIDYLTRANSFERASE 1, MITOCHONDRIAL"/>
    <property type="match status" value="1"/>
</dbReference>
<keyword evidence="5" id="KW-0548">Nucleotidyltransferase</keyword>
<dbReference type="InterPro" id="IPR032828">
    <property type="entry name" value="PolyA_RNA-bd"/>
</dbReference>
<dbReference type="CDD" id="cd05398">
    <property type="entry name" value="NT_ClassII-CCAase"/>
    <property type="match status" value="1"/>
</dbReference>
<dbReference type="InterPro" id="IPR043519">
    <property type="entry name" value="NT_sf"/>
</dbReference>
<comment type="cofactor">
    <cofactor evidence="1">
        <name>Mg(2+)</name>
        <dbReference type="ChEBI" id="CHEBI:18420"/>
    </cofactor>
</comment>